<keyword evidence="1" id="KW-1133">Transmembrane helix</keyword>
<protein>
    <submittedName>
        <fullName evidence="2">Uncharacterized protein</fullName>
    </submittedName>
</protein>
<feature type="transmembrane region" description="Helical" evidence="1">
    <location>
        <begin position="29"/>
        <end position="51"/>
    </location>
</feature>
<evidence type="ECO:0000256" key="1">
    <source>
        <dbReference type="SAM" id="Phobius"/>
    </source>
</evidence>
<name>A0AAW3WVR6_SERFO</name>
<organism evidence="2 3">
    <name type="scientific">Serratia fonticola</name>
    <dbReference type="NCBI Taxonomy" id="47917"/>
    <lineage>
        <taxon>Bacteria</taxon>
        <taxon>Pseudomonadati</taxon>
        <taxon>Pseudomonadota</taxon>
        <taxon>Gammaproteobacteria</taxon>
        <taxon>Enterobacterales</taxon>
        <taxon>Yersiniaceae</taxon>
        <taxon>Serratia</taxon>
    </lineage>
</organism>
<accession>A0AAW3WVR6</accession>
<evidence type="ECO:0000313" key="2">
    <source>
        <dbReference type="EMBL" id="MBC3214586.1"/>
    </source>
</evidence>
<evidence type="ECO:0000313" key="3">
    <source>
        <dbReference type="Proteomes" id="UP000659084"/>
    </source>
</evidence>
<comment type="caution">
    <text evidence="2">The sequence shown here is derived from an EMBL/GenBank/DDBJ whole genome shotgun (WGS) entry which is preliminary data.</text>
</comment>
<dbReference type="EMBL" id="JACNYO010000026">
    <property type="protein sequence ID" value="MBC3214586.1"/>
    <property type="molecule type" value="Genomic_DNA"/>
</dbReference>
<dbReference type="Proteomes" id="UP000659084">
    <property type="component" value="Unassembled WGS sequence"/>
</dbReference>
<reference evidence="2" key="1">
    <citation type="submission" date="2020-08" db="EMBL/GenBank/DDBJ databases">
        <title>Food and environmental bacterial isolates.</title>
        <authorList>
            <person name="Richter L."/>
            <person name="Du Plessis E.M."/>
            <person name="Duvenage S."/>
            <person name="Allam M."/>
            <person name="Korsten L."/>
        </authorList>
    </citation>
    <scope>NUCLEOTIDE SEQUENCE</scope>
    <source>
        <strain evidence="2">UPMP2127</strain>
    </source>
</reference>
<keyword evidence="1" id="KW-0812">Transmembrane</keyword>
<keyword evidence="1" id="KW-0472">Membrane</keyword>
<dbReference type="RefSeq" id="WP_179253344.1">
    <property type="nucleotide sequence ID" value="NZ_JACBIV010000020.1"/>
</dbReference>
<gene>
    <name evidence="2" type="ORF">H8J20_20805</name>
</gene>
<proteinExistence type="predicted"/>
<sequence>MNTNVLATGAYGSFCGVKDFTLIRTVARLLRELVCCAAEVLSTVIAVFYTLRHVHTATRKAVVPAQ</sequence>
<dbReference type="AlphaFoldDB" id="A0AAW3WVR6"/>